<sequence length="48" mass="5539">MMKKSRYTESQIVEILKEALLTDMIEKPAQIMSRAILSHCSYLCSLHP</sequence>
<name>A0A377HLL8_GRIHO</name>
<proteinExistence type="predicted"/>
<evidence type="ECO:0000313" key="2">
    <source>
        <dbReference type="Proteomes" id="UP000254512"/>
    </source>
</evidence>
<reference evidence="1 2" key="1">
    <citation type="submission" date="2018-06" db="EMBL/GenBank/DDBJ databases">
        <authorList>
            <consortium name="Pathogen Informatics"/>
            <person name="Doyle S."/>
        </authorList>
    </citation>
    <scope>NUCLEOTIDE SEQUENCE [LARGE SCALE GENOMIC DNA]</scope>
    <source>
        <strain evidence="1 2">NCTC11645</strain>
    </source>
</reference>
<evidence type="ECO:0000313" key="1">
    <source>
        <dbReference type="EMBL" id="STO56913.1"/>
    </source>
</evidence>
<dbReference type="Proteomes" id="UP000254512">
    <property type="component" value="Unassembled WGS sequence"/>
</dbReference>
<gene>
    <name evidence="1" type="ORF">NCTC11645_01288</name>
</gene>
<dbReference type="EMBL" id="UGHD01000002">
    <property type="protein sequence ID" value="STO56913.1"/>
    <property type="molecule type" value="Genomic_DNA"/>
</dbReference>
<accession>A0A377HLL8</accession>
<organism evidence="1 2">
    <name type="scientific">Grimontia hollisae</name>
    <name type="common">Vibrio hollisae</name>
    <dbReference type="NCBI Taxonomy" id="673"/>
    <lineage>
        <taxon>Bacteria</taxon>
        <taxon>Pseudomonadati</taxon>
        <taxon>Pseudomonadota</taxon>
        <taxon>Gammaproteobacteria</taxon>
        <taxon>Vibrionales</taxon>
        <taxon>Vibrionaceae</taxon>
        <taxon>Grimontia</taxon>
    </lineage>
</organism>
<dbReference type="AlphaFoldDB" id="A0A377HLL8"/>
<protein>
    <submittedName>
        <fullName evidence="1">Uncharacterized protein</fullName>
    </submittedName>
</protein>